<keyword evidence="1" id="KW-1133">Transmembrane helix</keyword>
<gene>
    <name evidence="2" type="ORF">SAMN04489714_0544</name>
</gene>
<feature type="transmembrane region" description="Helical" evidence="1">
    <location>
        <begin position="9"/>
        <end position="27"/>
    </location>
</feature>
<sequence>MTVKVTSDALYVIATVLLGGGLIYALVTRGAVPGPALGVGMLILFIAAALNLIDERRKRQSLHSDKVRRGIDKDQ</sequence>
<evidence type="ECO:0000256" key="1">
    <source>
        <dbReference type="SAM" id="Phobius"/>
    </source>
</evidence>
<organism evidence="2 3">
    <name type="scientific">Schaalia radingae</name>
    <dbReference type="NCBI Taxonomy" id="131110"/>
    <lineage>
        <taxon>Bacteria</taxon>
        <taxon>Bacillati</taxon>
        <taxon>Actinomycetota</taxon>
        <taxon>Actinomycetes</taxon>
        <taxon>Actinomycetales</taxon>
        <taxon>Actinomycetaceae</taxon>
        <taxon>Schaalia</taxon>
    </lineage>
</organism>
<reference evidence="2 3" key="1">
    <citation type="submission" date="2016-10" db="EMBL/GenBank/DDBJ databases">
        <authorList>
            <person name="Varghese N."/>
            <person name="Submissions S."/>
        </authorList>
    </citation>
    <scope>NUCLEOTIDE SEQUENCE [LARGE SCALE GENOMIC DNA]</scope>
    <source>
        <strain evidence="2 3">DSM 9169</strain>
    </source>
</reference>
<dbReference type="Proteomes" id="UP000198976">
    <property type="component" value="Chromosome I"/>
</dbReference>
<keyword evidence="1" id="KW-0472">Membrane</keyword>
<evidence type="ECO:0000313" key="3">
    <source>
        <dbReference type="Proteomes" id="UP000198976"/>
    </source>
</evidence>
<evidence type="ECO:0008006" key="4">
    <source>
        <dbReference type="Google" id="ProtNLM"/>
    </source>
</evidence>
<name>A0ABY0V5Y5_9ACTO</name>
<dbReference type="EMBL" id="LT629792">
    <property type="protein sequence ID" value="SDT88441.1"/>
    <property type="molecule type" value="Genomic_DNA"/>
</dbReference>
<protein>
    <recommendedName>
        <fullName evidence="4">PEP-CTERM protein-sorting domain-containing protein</fullName>
    </recommendedName>
</protein>
<evidence type="ECO:0000313" key="2">
    <source>
        <dbReference type="EMBL" id="SDT88441.1"/>
    </source>
</evidence>
<accession>A0ABY0V5Y5</accession>
<dbReference type="RefSeq" id="WP_058236254.1">
    <property type="nucleotide sequence ID" value="NZ_LT629792.1"/>
</dbReference>
<proteinExistence type="predicted"/>
<keyword evidence="3" id="KW-1185">Reference proteome</keyword>
<feature type="transmembrane region" description="Helical" evidence="1">
    <location>
        <begin position="33"/>
        <end position="53"/>
    </location>
</feature>
<keyword evidence="1" id="KW-0812">Transmembrane</keyword>